<accession>A0A6J7XL13</accession>
<name>A0A6J7XL13_9CAUD</name>
<organism evidence="1">
    <name type="scientific">uncultured Caudovirales phage</name>
    <dbReference type="NCBI Taxonomy" id="2100421"/>
    <lineage>
        <taxon>Viruses</taxon>
        <taxon>Duplodnaviria</taxon>
        <taxon>Heunggongvirae</taxon>
        <taxon>Uroviricota</taxon>
        <taxon>Caudoviricetes</taxon>
        <taxon>Peduoviridae</taxon>
        <taxon>Maltschvirus</taxon>
        <taxon>Maltschvirus maltsch</taxon>
    </lineage>
</organism>
<evidence type="ECO:0000313" key="1">
    <source>
        <dbReference type="EMBL" id="CAB5237954.1"/>
    </source>
</evidence>
<protein>
    <submittedName>
        <fullName evidence="1">Uncharacterized protein</fullName>
    </submittedName>
</protein>
<sequence>MTTKKTSVSVPIDLLASFKEEAARLYRTGRTIDFNKVNNSAINEFALRHFFTLPPEERDKAFVGLYETEVTSGTAAHESA</sequence>
<proteinExistence type="predicted"/>
<reference evidence="1" key="1">
    <citation type="submission" date="2020-05" db="EMBL/GenBank/DDBJ databases">
        <authorList>
            <person name="Chiriac C."/>
            <person name="Salcher M."/>
            <person name="Ghai R."/>
            <person name="Kavagutti S V."/>
        </authorList>
    </citation>
    <scope>NUCLEOTIDE SEQUENCE</scope>
</reference>
<gene>
    <name evidence="1" type="ORF">UFOVP142_43</name>
</gene>
<dbReference type="EMBL" id="LR798460">
    <property type="protein sequence ID" value="CAB5237954.1"/>
    <property type="molecule type" value="Genomic_DNA"/>
</dbReference>